<dbReference type="GO" id="GO:0005744">
    <property type="term" value="C:TIM23 mitochondrial import inner membrane translocase complex"/>
    <property type="evidence" value="ECO:0007669"/>
    <property type="project" value="UniProtKB-UniRule"/>
</dbReference>
<name>A0AAD8HD94_9APIA</name>
<keyword evidence="1" id="KW-0496">Mitochondrion</keyword>
<comment type="caution">
    <text evidence="4">The sequence shown here is derived from an EMBL/GenBank/DDBJ whole genome shotgun (WGS) entry which is preliminary data.</text>
</comment>
<protein>
    <recommendedName>
        <fullName evidence="1">Mitochondrial import inner membrane translocase subunit TIM50</fullName>
    </recommendedName>
</protein>
<evidence type="ECO:0000313" key="5">
    <source>
        <dbReference type="Proteomes" id="UP001237642"/>
    </source>
</evidence>
<reference evidence="4" key="1">
    <citation type="submission" date="2023-02" db="EMBL/GenBank/DDBJ databases">
        <title>Genome of toxic invasive species Heracleum sosnowskyi carries increased number of genes despite the absence of recent whole-genome duplications.</title>
        <authorList>
            <person name="Schelkunov M."/>
            <person name="Shtratnikova V."/>
            <person name="Makarenko M."/>
            <person name="Klepikova A."/>
            <person name="Omelchenko D."/>
            <person name="Novikova G."/>
            <person name="Obukhova E."/>
            <person name="Bogdanov V."/>
            <person name="Penin A."/>
            <person name="Logacheva M."/>
        </authorList>
    </citation>
    <scope>NUCLEOTIDE SEQUENCE</scope>
    <source>
        <strain evidence="4">Hsosn_3</strain>
        <tissue evidence="4">Leaf</tissue>
    </source>
</reference>
<dbReference type="InterPro" id="IPR023214">
    <property type="entry name" value="HAD_sf"/>
</dbReference>
<sequence>MEVNTAKNLVKGSAEQTGNELPRGLMKQKFNERYCTQSNHDLVTESSLKLADDNYRKGNNNERSTNQPQVQDSKSSRKCSKLYHDETVLVERDSGGMMKSFSRESQYDHCALLCDSHLKSEGIGNCVTLICDNAFRCSSTCSKRSPAKNMVHKKHPSLSRVMAKHVSSTIVDKADRLLVSRPPPEIVPRAFSRRKLLILDVNGVLADVVSPPPKDCKGDINISRRAIFKRPFYKEFLWFCFDNFDVGIWSSRSKKIADRVIDYLLGDMKHNLVFSWDLSQCTKTGLYTLENRHKPLVCKDLRKIWEVYDNNLPWKQGVYDESNTLLLDDSPHKALLNPMHTAVFPYSFTYKNKHDASLGPGGDLRLYMEKLATTNNMRKYVKKHPFGQSHIDETNSYWDFYSKVLCMQSTVSTTSSLGNSISNSVPLIY</sequence>
<dbReference type="Proteomes" id="UP001237642">
    <property type="component" value="Unassembled WGS sequence"/>
</dbReference>
<dbReference type="EMBL" id="JAUIZM010000009">
    <property type="protein sequence ID" value="KAK1364123.1"/>
    <property type="molecule type" value="Genomic_DNA"/>
</dbReference>
<evidence type="ECO:0000256" key="1">
    <source>
        <dbReference type="RuleBase" id="RU365079"/>
    </source>
</evidence>
<dbReference type="Pfam" id="PF03031">
    <property type="entry name" value="NIF"/>
    <property type="match status" value="1"/>
</dbReference>
<accession>A0AAD8HD94</accession>
<organism evidence="4 5">
    <name type="scientific">Heracleum sosnowskyi</name>
    <dbReference type="NCBI Taxonomy" id="360622"/>
    <lineage>
        <taxon>Eukaryota</taxon>
        <taxon>Viridiplantae</taxon>
        <taxon>Streptophyta</taxon>
        <taxon>Embryophyta</taxon>
        <taxon>Tracheophyta</taxon>
        <taxon>Spermatophyta</taxon>
        <taxon>Magnoliopsida</taxon>
        <taxon>eudicotyledons</taxon>
        <taxon>Gunneridae</taxon>
        <taxon>Pentapetalae</taxon>
        <taxon>asterids</taxon>
        <taxon>campanulids</taxon>
        <taxon>Apiales</taxon>
        <taxon>Apiaceae</taxon>
        <taxon>Apioideae</taxon>
        <taxon>apioid superclade</taxon>
        <taxon>Tordylieae</taxon>
        <taxon>Tordyliinae</taxon>
        <taxon>Heracleum</taxon>
    </lineage>
</organism>
<feature type="domain" description="FCP1 homology" evidence="3">
    <location>
        <begin position="190"/>
        <end position="371"/>
    </location>
</feature>
<proteinExistence type="inferred from homology"/>
<feature type="compositionally biased region" description="Basic and acidic residues" evidence="2">
    <location>
        <begin position="50"/>
        <end position="60"/>
    </location>
</feature>
<keyword evidence="1" id="KW-0811">Translocation</keyword>
<dbReference type="PANTHER" id="PTHR12210">
    <property type="entry name" value="DULLARD PROTEIN PHOSPHATASE"/>
    <property type="match status" value="1"/>
</dbReference>
<gene>
    <name evidence="4" type="ORF">POM88_039684</name>
</gene>
<evidence type="ECO:0000256" key="2">
    <source>
        <dbReference type="SAM" id="MobiDB-lite"/>
    </source>
</evidence>
<feature type="region of interest" description="Disordered" evidence="2">
    <location>
        <begin position="1"/>
        <end position="25"/>
    </location>
</feature>
<feature type="compositionally biased region" description="Polar residues" evidence="2">
    <location>
        <begin position="61"/>
        <end position="73"/>
    </location>
</feature>
<dbReference type="InterPro" id="IPR050365">
    <property type="entry name" value="TIM50"/>
</dbReference>
<comment type="subunit">
    <text evidence="1">Component of the TIM23 complex.</text>
</comment>
<keyword evidence="5" id="KW-1185">Reference proteome</keyword>
<evidence type="ECO:0000259" key="3">
    <source>
        <dbReference type="PROSITE" id="PS50969"/>
    </source>
</evidence>
<keyword evidence="1" id="KW-0813">Transport</keyword>
<dbReference type="SMART" id="SM00577">
    <property type="entry name" value="CPDc"/>
    <property type="match status" value="1"/>
</dbReference>
<evidence type="ECO:0000313" key="4">
    <source>
        <dbReference type="EMBL" id="KAK1364123.1"/>
    </source>
</evidence>
<comment type="function">
    <text evidence="1">Essential component of the TIM23 complex, a complex that mediates the translocation of transit peptide-containing proteins across the mitochondrial inner membrane.</text>
</comment>
<dbReference type="SUPFAM" id="SSF56784">
    <property type="entry name" value="HAD-like"/>
    <property type="match status" value="1"/>
</dbReference>
<reference evidence="4" key="2">
    <citation type="submission" date="2023-05" db="EMBL/GenBank/DDBJ databases">
        <authorList>
            <person name="Schelkunov M.I."/>
        </authorList>
    </citation>
    <scope>NUCLEOTIDE SEQUENCE</scope>
    <source>
        <strain evidence="4">Hsosn_3</strain>
        <tissue evidence="4">Leaf</tissue>
    </source>
</reference>
<dbReference type="InterPro" id="IPR036412">
    <property type="entry name" value="HAD-like_sf"/>
</dbReference>
<comment type="similarity">
    <text evidence="1">Belongs to the TIM50 family.</text>
</comment>
<comment type="subcellular location">
    <subcellularLocation>
        <location evidence="1">Mitochondrion inner membrane</location>
        <topology evidence="1">Single-pass membrane protein</topology>
    </subcellularLocation>
</comment>
<keyword evidence="1" id="KW-0809">Transit peptide</keyword>
<dbReference type="InterPro" id="IPR004274">
    <property type="entry name" value="FCP1_dom"/>
</dbReference>
<dbReference type="Gene3D" id="3.40.50.1000">
    <property type="entry name" value="HAD superfamily/HAD-like"/>
    <property type="match status" value="1"/>
</dbReference>
<dbReference type="GO" id="GO:0015031">
    <property type="term" value="P:protein transport"/>
    <property type="evidence" value="ECO:0007669"/>
    <property type="project" value="UniProtKB-KW"/>
</dbReference>
<feature type="region of interest" description="Disordered" evidence="2">
    <location>
        <begin position="46"/>
        <end position="77"/>
    </location>
</feature>
<keyword evidence="1" id="KW-0653">Protein transport</keyword>
<dbReference type="PROSITE" id="PS50969">
    <property type="entry name" value="FCP1"/>
    <property type="match status" value="1"/>
</dbReference>
<dbReference type="AlphaFoldDB" id="A0AAD8HD94"/>